<keyword evidence="4" id="KW-1133">Transmembrane helix</keyword>
<evidence type="ECO:0000313" key="7">
    <source>
        <dbReference type="EMBL" id="PXX80066.1"/>
    </source>
</evidence>
<keyword evidence="8" id="KW-1185">Reference proteome</keyword>
<dbReference type="STRING" id="1034346.GCA_000313565_01562"/>
<feature type="domain" description="SpoOB alpha-helical" evidence="6">
    <location>
        <begin position="225"/>
        <end position="284"/>
    </location>
</feature>
<dbReference type="Proteomes" id="UP000247612">
    <property type="component" value="Unassembled WGS sequence"/>
</dbReference>
<dbReference type="SUPFAM" id="SSF55874">
    <property type="entry name" value="ATPase domain of HSP90 chaperone/DNA topoisomerase II/histidine kinase"/>
    <property type="match status" value="1"/>
</dbReference>
<dbReference type="EMBL" id="QJKH01000004">
    <property type="protein sequence ID" value="PXX80066.1"/>
    <property type="molecule type" value="Genomic_DNA"/>
</dbReference>
<keyword evidence="3 7" id="KW-0418">Kinase</keyword>
<evidence type="ECO:0000256" key="1">
    <source>
        <dbReference type="ARBA" id="ARBA00022553"/>
    </source>
</evidence>
<accession>A0A2V2EVY1</accession>
<evidence type="ECO:0000256" key="2">
    <source>
        <dbReference type="ARBA" id="ARBA00022679"/>
    </source>
</evidence>
<reference evidence="7 8" key="1">
    <citation type="submission" date="2018-05" db="EMBL/GenBank/DDBJ databases">
        <title>Genomic Encyclopedia of Type Strains, Phase IV (KMG-IV): sequencing the most valuable type-strain genomes for metagenomic binning, comparative biology and taxonomic classification.</title>
        <authorList>
            <person name="Goeker M."/>
        </authorList>
    </citation>
    <scope>NUCLEOTIDE SEQUENCE [LARGE SCALE GENOMIC DNA]</scope>
    <source>
        <strain evidence="7 8">JC118</strain>
    </source>
</reference>
<dbReference type="GO" id="GO:0000155">
    <property type="term" value="F:phosphorelay sensor kinase activity"/>
    <property type="evidence" value="ECO:0007669"/>
    <property type="project" value="InterPro"/>
</dbReference>
<dbReference type="SUPFAM" id="SSF55890">
    <property type="entry name" value="Sporulation response regulatory protein Spo0B"/>
    <property type="match status" value="1"/>
</dbReference>
<evidence type="ECO:0000259" key="6">
    <source>
        <dbReference type="Pfam" id="PF14689"/>
    </source>
</evidence>
<keyword evidence="4" id="KW-0472">Membrane</keyword>
<dbReference type="Gene3D" id="1.10.287.130">
    <property type="match status" value="1"/>
</dbReference>
<sequence length="426" mass="49171">MIELLFKLFLATCETFLIVYFLNNLLTKIDELKHERTAAYVLYFVFQCITYLIDFPFFSTSTYYVLFTLVISLLFYFNEIRIKLIASSMFVTLNYASKLLSAIIFTALTDYTMTNNPFTYVLNLPTQLMACIIMALVITLIIALRKISNNAVKILVNILIFILPLTILYVSMHLLENLQPVNLYFNITMLLFCYTFLLFFIIDQIIYSNTHLMQSNLMHERLQMQSVYYKDIEQYNHNMSRYKHDMINHLDSVYGMLESNEIEEAKNYLESISKKLNRVEAVINTGNSVIDVIYNAKASLAKANHIVCHNNIVVPPHIDIDSVDLSVILSNLLDNAIEASLKLESDRMIESHIHIYKGNLFISVKNHYNGEIISSHAVYLTTKKDSHEHGLGLKNVQHVVTKYNGTQNVEHDDTTFTVSIMIPLNK</sequence>
<feature type="transmembrane region" description="Helical" evidence="4">
    <location>
        <begin position="6"/>
        <end position="26"/>
    </location>
</feature>
<gene>
    <name evidence="7" type="ORF">DES51_10468</name>
</gene>
<dbReference type="PANTHER" id="PTHR40448:SF1">
    <property type="entry name" value="TWO-COMPONENT SENSOR HISTIDINE KINASE"/>
    <property type="match status" value="1"/>
</dbReference>
<feature type="transmembrane region" description="Helical" evidence="4">
    <location>
        <begin position="84"/>
        <end position="108"/>
    </location>
</feature>
<dbReference type="AlphaFoldDB" id="A0A2V2EVY1"/>
<feature type="transmembrane region" description="Helical" evidence="4">
    <location>
        <begin position="61"/>
        <end position="77"/>
    </location>
</feature>
<feature type="transmembrane region" description="Helical" evidence="4">
    <location>
        <begin position="38"/>
        <end position="55"/>
    </location>
</feature>
<dbReference type="InterPro" id="IPR032834">
    <property type="entry name" value="NatK-like_C"/>
</dbReference>
<dbReference type="Gene3D" id="3.30.565.10">
    <property type="entry name" value="Histidine kinase-like ATPase, C-terminal domain"/>
    <property type="match status" value="1"/>
</dbReference>
<dbReference type="Pfam" id="PF14689">
    <property type="entry name" value="SPOB_a"/>
    <property type="match status" value="1"/>
</dbReference>
<dbReference type="OrthoDB" id="9156435at2"/>
<dbReference type="PANTHER" id="PTHR40448">
    <property type="entry name" value="TWO-COMPONENT SENSOR HISTIDINE KINASE"/>
    <property type="match status" value="1"/>
</dbReference>
<feature type="transmembrane region" description="Helical" evidence="4">
    <location>
        <begin position="120"/>
        <end position="142"/>
    </location>
</feature>
<name>A0A2V2EVY1_9FIRM</name>
<evidence type="ECO:0000313" key="8">
    <source>
        <dbReference type="Proteomes" id="UP000247612"/>
    </source>
</evidence>
<evidence type="ECO:0000256" key="4">
    <source>
        <dbReference type="SAM" id="Phobius"/>
    </source>
</evidence>
<protein>
    <submittedName>
        <fullName evidence="7">Sensor kinase SpoOB-type protein</fullName>
    </submittedName>
</protein>
<dbReference type="Pfam" id="PF14501">
    <property type="entry name" value="HATPase_c_5"/>
    <property type="match status" value="1"/>
</dbReference>
<dbReference type="InterPro" id="IPR039506">
    <property type="entry name" value="SPOB_a"/>
</dbReference>
<evidence type="ECO:0000256" key="3">
    <source>
        <dbReference type="ARBA" id="ARBA00022777"/>
    </source>
</evidence>
<dbReference type="GO" id="GO:0042802">
    <property type="term" value="F:identical protein binding"/>
    <property type="evidence" value="ECO:0007669"/>
    <property type="project" value="TreeGrafter"/>
</dbReference>
<dbReference type="RefSeq" id="WP_022937865.1">
    <property type="nucleotide sequence ID" value="NZ_CABKRQ010000004.1"/>
</dbReference>
<keyword evidence="2" id="KW-0808">Transferase</keyword>
<dbReference type="InterPro" id="IPR016120">
    <property type="entry name" value="Sig_transdc_His_kin_SpoOB"/>
</dbReference>
<dbReference type="InterPro" id="IPR036890">
    <property type="entry name" value="HATPase_C_sf"/>
</dbReference>
<feature type="transmembrane region" description="Helical" evidence="4">
    <location>
        <begin position="181"/>
        <end position="202"/>
    </location>
</feature>
<dbReference type="CDD" id="cd16935">
    <property type="entry name" value="HATPase_AgrC-ComD-like"/>
    <property type="match status" value="1"/>
</dbReference>
<organism evidence="7 8">
    <name type="scientific">Dielma fastidiosa</name>
    <dbReference type="NCBI Taxonomy" id="1034346"/>
    <lineage>
        <taxon>Bacteria</taxon>
        <taxon>Bacillati</taxon>
        <taxon>Bacillota</taxon>
        <taxon>Erysipelotrichia</taxon>
        <taxon>Erysipelotrichales</taxon>
        <taxon>Erysipelotrichaceae</taxon>
        <taxon>Dielma</taxon>
    </lineage>
</organism>
<feature type="domain" description="Sensor histidine kinase NatK-like C-terminal" evidence="5">
    <location>
        <begin position="322"/>
        <end position="423"/>
    </location>
</feature>
<proteinExistence type="predicted"/>
<comment type="caution">
    <text evidence="7">The sequence shown here is derived from an EMBL/GenBank/DDBJ whole genome shotgun (WGS) entry which is preliminary data.</text>
</comment>
<keyword evidence="1" id="KW-0597">Phosphoprotein</keyword>
<keyword evidence="4" id="KW-0812">Transmembrane</keyword>
<evidence type="ECO:0000259" key="5">
    <source>
        <dbReference type="Pfam" id="PF14501"/>
    </source>
</evidence>
<feature type="transmembrane region" description="Helical" evidence="4">
    <location>
        <begin position="154"/>
        <end position="175"/>
    </location>
</feature>